<proteinExistence type="predicted"/>
<dbReference type="FunFam" id="1.25.10.10:FF:000043">
    <property type="entry name" value="Unc-45 myosin chaperone B"/>
    <property type="match status" value="1"/>
</dbReference>
<feature type="repeat" description="TPR" evidence="9">
    <location>
        <begin position="132"/>
        <end position="165"/>
    </location>
</feature>
<dbReference type="OrthoDB" id="199930at2759"/>
<organism evidence="11 12">
    <name type="scientific">Drosophila yakuba</name>
    <name type="common">Fruit fly</name>
    <dbReference type="NCBI Taxonomy" id="7245"/>
    <lineage>
        <taxon>Eukaryota</taxon>
        <taxon>Metazoa</taxon>
        <taxon>Ecdysozoa</taxon>
        <taxon>Arthropoda</taxon>
        <taxon>Hexapoda</taxon>
        <taxon>Insecta</taxon>
        <taxon>Pterygota</taxon>
        <taxon>Neoptera</taxon>
        <taxon>Endopterygota</taxon>
        <taxon>Diptera</taxon>
        <taxon>Brachycera</taxon>
        <taxon>Muscomorpha</taxon>
        <taxon>Ephydroidea</taxon>
        <taxon>Drosophilidae</taxon>
        <taxon>Drosophila</taxon>
        <taxon>Sophophora</taxon>
    </lineage>
</organism>
<reference evidence="11 12" key="2">
    <citation type="journal article" date="2007" name="PLoS Biol.">
        <title>Principles of genome evolution in the Drosophila melanogaster species group.</title>
        <authorList>
            <person name="Ranz J.M."/>
            <person name="Maurin D."/>
            <person name="Chan Y.S."/>
            <person name="von Grotthuss M."/>
            <person name="Hillier L.W."/>
            <person name="Roote J."/>
            <person name="Ashburner M."/>
            <person name="Bergman C.M."/>
        </authorList>
    </citation>
    <scope>NUCLEOTIDE SEQUENCE [LARGE SCALE GENOMIC DNA]</scope>
    <source>
        <strain evidence="12">Tai18E2 / Tucson 14021-0261.01</strain>
    </source>
</reference>
<dbReference type="PANTHER" id="PTHR45994">
    <property type="entry name" value="FI21225P1"/>
    <property type="match status" value="1"/>
</dbReference>
<dbReference type="InterPro" id="IPR016024">
    <property type="entry name" value="ARM-type_fold"/>
</dbReference>
<dbReference type="GO" id="GO:0007525">
    <property type="term" value="P:somatic muscle development"/>
    <property type="evidence" value="ECO:0007669"/>
    <property type="project" value="EnsemblMetazoa"/>
</dbReference>
<keyword evidence="4" id="KW-0517">Myogenesis</keyword>
<comment type="subcellular location">
    <subcellularLocation>
        <location evidence="1">Cytoplasm</location>
        <location evidence="1">Perinuclear region</location>
    </subcellularLocation>
</comment>
<dbReference type="GO" id="GO:0007517">
    <property type="term" value="P:muscle organ development"/>
    <property type="evidence" value="ECO:0007669"/>
    <property type="project" value="UniProtKB-KW"/>
</dbReference>
<evidence type="ECO:0000313" key="12">
    <source>
        <dbReference type="Proteomes" id="UP000002282"/>
    </source>
</evidence>
<name>A0A0R1E2R0_DROYA</name>
<sequence length="1029" mass="114501">MLKFPAVSAVMKKARPMQFHCSRQLFGRFAANGNCCNYFACLIFPLTVCACICVYSRAIEKFLGVQIKVRRHKTELNKNCVTMTNTINTEEVSDAASYKDKGNEAFKASRWEEAVQHYGNAIKSGSKHKELPVFYKNRAAAYLKLEKYENAVDDCTESLKAAPGDPKALFRRAQAYEALEKFEEAYRDATALFKADPGNKTVQPMLQRLHVVVEERSALNAKTSTKVQQMMDLTFNLGTPIDKRRAAANNLVVLAKEQVGAELLYKEHCIAKVASLTKVEKDQDIYVNMVRLVAALCENSVERTKGVLTELGVPWFMRVLDQKHEDYVSTAQFCLQTILNALSGLKNKTDSKPDKELCSKNNREIDTLLTCLVYSITDRTISGAARDAVIELITRNVHYTALEWAERLVEIRGLCRLLDVCSELEDYKYESAMNITGSSSTIASVCLARIYENMYYDEAKARFTDQIDEYIKDKLLAPDMESKVRVTVAITALLNGPLDVGNQVVARDGILQMILAMATTDDELQQRVACECLIAASSKKDKAKALCEQGVDILKRLYHSKNDGIRVRALVGLCKLGSYGGQDAAIRPFGDGAALKLAEACRRFLIKPGKDRDIRRWAADGLAYLTLDAECKEKLIEDTASIHALMDLARAGNQSCLYGVVTTFVNLCNAYEKQEMLPEMIELAKFAKQHIPEEHELDDVDFINKRITVLANEGITTALCALAKTESHNSQELIARVLNAVCGLKELRGKVVQEGGVKALLRMALEGTEKGKRHATQALARIGITINPEVSFSGQRSLDVIRPLLNLLEQDCTALENFESLMALTNLASMNESVRQRIIKEQGVSKIEYYLMEDHLYLTRAAAQCLCNLVMSEDVIKMFEGNNDRVKFLALLCEDEDEETATACAGALAIITSVSVKCCEKILAITSWLDILHTLIANPSPAVQHRGIVVILNMINAGEEIAKKLFDTDIMELLSGLGQLPDDTRAKAREVAIQCLAAAERYRIIERSDDAEIPDVFAENAKISEIIED</sequence>
<dbReference type="FunFam" id="1.25.40.10:FF:000025">
    <property type="entry name" value="Unc-45 myosin chaperone B"/>
    <property type="match status" value="1"/>
</dbReference>
<accession>A0A0R1E2R0</accession>
<evidence type="ECO:0000256" key="2">
    <source>
        <dbReference type="ARBA" id="ARBA00022473"/>
    </source>
</evidence>
<dbReference type="KEGG" id="dya:Dyak_GE24964"/>
<dbReference type="GO" id="GO:0051879">
    <property type="term" value="F:Hsp90 protein binding"/>
    <property type="evidence" value="ECO:0007669"/>
    <property type="project" value="TreeGrafter"/>
</dbReference>
<dbReference type="GO" id="GO:0030154">
    <property type="term" value="P:cell differentiation"/>
    <property type="evidence" value="ECO:0007669"/>
    <property type="project" value="UniProtKB-KW"/>
</dbReference>
<dbReference type="Proteomes" id="UP000002282">
    <property type="component" value="Chromosome 3R"/>
</dbReference>
<dbReference type="Pfam" id="PF11701">
    <property type="entry name" value="UNC45-central"/>
    <property type="match status" value="1"/>
</dbReference>
<evidence type="ECO:0000256" key="4">
    <source>
        <dbReference type="ARBA" id="ARBA00022541"/>
    </source>
</evidence>
<dbReference type="GO" id="GO:0031034">
    <property type="term" value="P:myosin filament assembly"/>
    <property type="evidence" value="ECO:0007669"/>
    <property type="project" value="EnsemblMetazoa"/>
</dbReference>
<reference evidence="11 12" key="1">
    <citation type="journal article" date="2007" name="Nature">
        <title>Evolution of genes and genomes on the Drosophila phylogeny.</title>
        <authorList>
            <consortium name="Drosophila 12 Genomes Consortium"/>
            <person name="Clark A.G."/>
            <person name="Eisen M.B."/>
            <person name="Smith D.R."/>
            <person name="Bergman C.M."/>
            <person name="Oliver B."/>
            <person name="Markow T.A."/>
            <person name="Kaufman T.C."/>
            <person name="Kellis M."/>
            <person name="Gelbart W."/>
            <person name="Iyer V.N."/>
            <person name="Pollard D.A."/>
            <person name="Sackton T.B."/>
            <person name="Larracuente A.M."/>
            <person name="Singh N.D."/>
            <person name="Abad J.P."/>
            <person name="Abt D.N."/>
            <person name="Adryan B."/>
            <person name="Aguade M."/>
            <person name="Akashi H."/>
            <person name="Anderson W.W."/>
            <person name="Aquadro C.F."/>
            <person name="Ardell D.H."/>
            <person name="Arguello R."/>
            <person name="Artieri C.G."/>
            <person name="Barbash D.A."/>
            <person name="Barker D."/>
            <person name="Barsanti P."/>
            <person name="Batterham P."/>
            <person name="Batzoglou S."/>
            <person name="Begun D."/>
            <person name="Bhutkar A."/>
            <person name="Blanco E."/>
            <person name="Bosak S.A."/>
            <person name="Bradley R.K."/>
            <person name="Brand A.D."/>
            <person name="Brent M.R."/>
            <person name="Brooks A.N."/>
            <person name="Brown R.H."/>
            <person name="Butlin R.K."/>
            <person name="Caggese C."/>
            <person name="Calvi B.R."/>
            <person name="Bernardo de Carvalho A."/>
            <person name="Caspi A."/>
            <person name="Castrezana S."/>
            <person name="Celniker S.E."/>
            <person name="Chang J.L."/>
            <person name="Chapple C."/>
            <person name="Chatterji S."/>
            <person name="Chinwalla A."/>
            <person name="Civetta A."/>
            <person name="Clifton S.W."/>
            <person name="Comeron J.M."/>
            <person name="Costello J.C."/>
            <person name="Coyne J.A."/>
            <person name="Daub J."/>
            <person name="David R.G."/>
            <person name="Delcher A.L."/>
            <person name="Delehaunty K."/>
            <person name="Do C.B."/>
            <person name="Ebling H."/>
            <person name="Edwards K."/>
            <person name="Eickbush T."/>
            <person name="Evans J.D."/>
            <person name="Filipski A."/>
            <person name="Findeiss S."/>
            <person name="Freyhult E."/>
            <person name="Fulton L."/>
            <person name="Fulton R."/>
            <person name="Garcia A.C."/>
            <person name="Gardiner A."/>
            <person name="Garfield D.A."/>
            <person name="Garvin B.E."/>
            <person name="Gibson G."/>
            <person name="Gilbert D."/>
            <person name="Gnerre S."/>
            <person name="Godfrey J."/>
            <person name="Good R."/>
            <person name="Gotea V."/>
            <person name="Gravely B."/>
            <person name="Greenberg A.J."/>
            <person name="Griffiths-Jones S."/>
            <person name="Gross S."/>
            <person name="Guigo R."/>
            <person name="Gustafson E.A."/>
            <person name="Haerty W."/>
            <person name="Hahn M.W."/>
            <person name="Halligan D.L."/>
            <person name="Halpern A.L."/>
            <person name="Halter G.M."/>
            <person name="Han M.V."/>
            <person name="Heger A."/>
            <person name="Hillier L."/>
            <person name="Hinrichs A.S."/>
            <person name="Holmes I."/>
            <person name="Hoskins R.A."/>
            <person name="Hubisz M.J."/>
            <person name="Hultmark D."/>
            <person name="Huntley M.A."/>
            <person name="Jaffe D.B."/>
            <person name="Jagadeeshan S."/>
            <person name="Jeck W.R."/>
            <person name="Johnson J."/>
            <person name="Jones C.D."/>
            <person name="Jordan W.C."/>
            <person name="Karpen G.H."/>
            <person name="Kataoka E."/>
            <person name="Keightley P.D."/>
            <person name="Kheradpour P."/>
            <person name="Kirkness E.F."/>
            <person name="Koerich L.B."/>
            <person name="Kristiansen K."/>
            <person name="Kudrna D."/>
            <person name="Kulathinal R.J."/>
            <person name="Kumar S."/>
            <person name="Kwok R."/>
            <person name="Lander E."/>
            <person name="Langley C.H."/>
            <person name="Lapoint R."/>
            <person name="Lazzaro B.P."/>
            <person name="Lee S.J."/>
            <person name="Levesque L."/>
            <person name="Li R."/>
            <person name="Lin C.F."/>
            <person name="Lin M.F."/>
            <person name="Lindblad-Toh K."/>
            <person name="Llopart A."/>
            <person name="Long M."/>
            <person name="Low L."/>
            <person name="Lozovsky E."/>
            <person name="Lu J."/>
            <person name="Luo M."/>
            <person name="Machado C.A."/>
            <person name="Makalowski W."/>
            <person name="Marzo M."/>
            <person name="Matsuda M."/>
            <person name="Matzkin L."/>
            <person name="McAllister B."/>
            <person name="McBride C.S."/>
            <person name="McKernan B."/>
            <person name="McKernan K."/>
            <person name="Mendez-Lago M."/>
            <person name="Minx P."/>
            <person name="Mollenhauer M.U."/>
            <person name="Montooth K."/>
            <person name="Mount S.M."/>
            <person name="Mu X."/>
            <person name="Myers E."/>
            <person name="Negre B."/>
            <person name="Newfeld S."/>
            <person name="Nielsen R."/>
            <person name="Noor M.A."/>
            <person name="O'Grady P."/>
            <person name="Pachter L."/>
            <person name="Papaceit M."/>
            <person name="Parisi M.J."/>
            <person name="Parisi M."/>
            <person name="Parts L."/>
            <person name="Pedersen J.S."/>
            <person name="Pesole G."/>
            <person name="Phillippy A.M."/>
            <person name="Ponting C.P."/>
            <person name="Pop M."/>
            <person name="Porcelli D."/>
            <person name="Powell J.R."/>
            <person name="Prohaska S."/>
            <person name="Pruitt K."/>
            <person name="Puig M."/>
            <person name="Quesneville H."/>
            <person name="Ram K.R."/>
            <person name="Rand D."/>
            <person name="Rasmussen M.D."/>
            <person name="Reed L.K."/>
            <person name="Reenan R."/>
            <person name="Reily A."/>
            <person name="Remington K.A."/>
            <person name="Rieger T.T."/>
            <person name="Ritchie M.G."/>
            <person name="Robin C."/>
            <person name="Rogers Y.H."/>
            <person name="Rohde C."/>
            <person name="Rozas J."/>
            <person name="Rubenfield M.J."/>
            <person name="Ruiz A."/>
            <person name="Russo S."/>
            <person name="Salzberg S.L."/>
            <person name="Sanchez-Gracia A."/>
            <person name="Saranga D.J."/>
            <person name="Sato H."/>
            <person name="Schaeffer S.W."/>
            <person name="Schatz M.C."/>
            <person name="Schlenke T."/>
            <person name="Schwartz R."/>
            <person name="Segarra C."/>
            <person name="Singh R.S."/>
            <person name="Sirot L."/>
            <person name="Sirota M."/>
            <person name="Sisneros N.B."/>
            <person name="Smith C.D."/>
            <person name="Smith T.F."/>
            <person name="Spieth J."/>
            <person name="Stage D.E."/>
            <person name="Stark A."/>
            <person name="Stephan W."/>
            <person name="Strausberg R.L."/>
            <person name="Strempel S."/>
            <person name="Sturgill D."/>
            <person name="Sutton G."/>
            <person name="Sutton G.G."/>
            <person name="Tao W."/>
            <person name="Teichmann S."/>
            <person name="Tobari Y.N."/>
            <person name="Tomimura Y."/>
            <person name="Tsolas J.M."/>
            <person name="Valente V.L."/>
            <person name="Venter E."/>
            <person name="Venter J.C."/>
            <person name="Vicario S."/>
            <person name="Vieira F.G."/>
            <person name="Vilella A.J."/>
            <person name="Villasante A."/>
            <person name="Walenz B."/>
            <person name="Wang J."/>
            <person name="Wasserman M."/>
            <person name="Watts T."/>
            <person name="Wilson D."/>
            <person name="Wilson R.K."/>
            <person name="Wing R.A."/>
            <person name="Wolfner M.F."/>
            <person name="Wong A."/>
            <person name="Wong G.K."/>
            <person name="Wu C.I."/>
            <person name="Wu G."/>
            <person name="Yamamoto D."/>
            <person name="Yang H.P."/>
            <person name="Yang S.P."/>
            <person name="Yorke J.A."/>
            <person name="Yoshida K."/>
            <person name="Zdobnov E."/>
            <person name="Zhang P."/>
            <person name="Zhang Y."/>
            <person name="Zimin A.V."/>
            <person name="Baldwin J."/>
            <person name="Abdouelleil A."/>
            <person name="Abdulkadir J."/>
            <person name="Abebe A."/>
            <person name="Abera B."/>
            <person name="Abreu J."/>
            <person name="Acer S.C."/>
            <person name="Aftuck L."/>
            <person name="Alexander A."/>
            <person name="An P."/>
            <person name="Anderson E."/>
            <person name="Anderson S."/>
            <person name="Arachi H."/>
            <person name="Azer M."/>
            <person name="Bachantsang P."/>
            <person name="Barry A."/>
            <person name="Bayul T."/>
            <person name="Berlin A."/>
            <person name="Bessette D."/>
            <person name="Bloom T."/>
            <person name="Blye J."/>
            <person name="Boguslavskiy L."/>
            <person name="Bonnet C."/>
            <person name="Boukhgalter B."/>
            <person name="Bourzgui I."/>
            <person name="Brown A."/>
            <person name="Cahill P."/>
            <person name="Channer S."/>
            <person name="Cheshatsang Y."/>
            <person name="Chuda L."/>
            <person name="Citroen M."/>
            <person name="Collymore A."/>
            <person name="Cooke P."/>
            <person name="Costello M."/>
            <person name="D'Aco K."/>
            <person name="Daza R."/>
            <person name="De Haan G."/>
            <person name="DeGray S."/>
            <person name="DeMaso C."/>
            <person name="Dhargay N."/>
            <person name="Dooley K."/>
            <person name="Dooley E."/>
            <person name="Doricent M."/>
            <person name="Dorje P."/>
            <person name="Dorjee K."/>
            <person name="Dupes A."/>
            <person name="Elong R."/>
            <person name="Falk J."/>
            <person name="Farina A."/>
            <person name="Faro S."/>
            <person name="Ferguson D."/>
            <person name="Fisher S."/>
            <person name="Foley C.D."/>
            <person name="Franke A."/>
            <person name="Friedrich D."/>
            <person name="Gadbois L."/>
            <person name="Gearin G."/>
            <person name="Gearin C.R."/>
            <person name="Giannoukos G."/>
            <person name="Goode T."/>
            <person name="Graham J."/>
            <person name="Grandbois E."/>
            <person name="Grewal S."/>
            <person name="Gyaltsen K."/>
            <person name="Hafez N."/>
            <person name="Hagos B."/>
            <person name="Hall J."/>
            <person name="Henson C."/>
            <person name="Hollinger A."/>
            <person name="Honan T."/>
            <person name="Huard M.D."/>
            <person name="Hughes L."/>
            <person name="Hurhula B."/>
            <person name="Husby M.E."/>
            <person name="Kamat A."/>
            <person name="Kanga B."/>
            <person name="Kashin S."/>
            <person name="Khazanovich D."/>
            <person name="Kisner P."/>
            <person name="Lance K."/>
            <person name="Lara M."/>
            <person name="Lee W."/>
            <person name="Lennon N."/>
            <person name="Letendre F."/>
            <person name="LeVine R."/>
            <person name="Lipovsky A."/>
            <person name="Liu X."/>
            <person name="Liu J."/>
            <person name="Liu S."/>
            <person name="Lokyitsang T."/>
            <person name="Lokyitsang Y."/>
            <person name="Lubonja R."/>
            <person name="Lui A."/>
            <person name="MacDonald P."/>
            <person name="Magnisalis V."/>
            <person name="Maru K."/>
            <person name="Matthews C."/>
            <person name="McCusker W."/>
            <person name="McDonough S."/>
            <person name="Mehta T."/>
            <person name="Meldrim J."/>
            <person name="Meneus L."/>
            <person name="Mihai O."/>
            <person name="Mihalev A."/>
            <person name="Mihova T."/>
            <person name="Mittelman R."/>
            <person name="Mlenga V."/>
            <person name="Montmayeur A."/>
            <person name="Mulrain L."/>
            <person name="Navidi A."/>
            <person name="Naylor J."/>
            <person name="Negash T."/>
            <person name="Nguyen T."/>
            <person name="Nguyen N."/>
            <person name="Nicol R."/>
            <person name="Norbu C."/>
            <person name="Norbu N."/>
            <person name="Novod N."/>
            <person name="O'Neill B."/>
            <person name="Osman S."/>
            <person name="Markiewicz E."/>
            <person name="Oyono O.L."/>
            <person name="Patti C."/>
            <person name="Phunkhang P."/>
            <person name="Pierre F."/>
            <person name="Priest M."/>
            <person name="Raghuraman S."/>
            <person name="Rege F."/>
            <person name="Reyes R."/>
            <person name="Rise C."/>
            <person name="Rogov P."/>
            <person name="Ross K."/>
            <person name="Ryan E."/>
            <person name="Settipalli S."/>
            <person name="Shea T."/>
            <person name="Sherpa N."/>
            <person name="Shi L."/>
            <person name="Shih D."/>
            <person name="Sparrow T."/>
            <person name="Spaulding J."/>
            <person name="Stalker J."/>
            <person name="Stange-Thomann N."/>
            <person name="Stavropoulos S."/>
            <person name="Stone C."/>
            <person name="Strader C."/>
            <person name="Tesfaye S."/>
            <person name="Thomson T."/>
            <person name="Thoulutsang Y."/>
            <person name="Thoulutsang D."/>
            <person name="Topham K."/>
            <person name="Topping I."/>
            <person name="Tsamla T."/>
            <person name="Vassiliev H."/>
            <person name="Vo A."/>
            <person name="Wangchuk T."/>
            <person name="Wangdi T."/>
            <person name="Weiand M."/>
            <person name="Wilkinson J."/>
            <person name="Wilson A."/>
            <person name="Yadav S."/>
            <person name="Young G."/>
            <person name="Yu Q."/>
            <person name="Zembek L."/>
            <person name="Zhong D."/>
            <person name="Zimmer A."/>
            <person name="Zwirko Z."/>
            <person name="Jaffe D.B."/>
            <person name="Alvarez P."/>
            <person name="Brockman W."/>
            <person name="Butler J."/>
            <person name="Chin C."/>
            <person name="Gnerre S."/>
            <person name="Grabherr M."/>
            <person name="Kleber M."/>
            <person name="Mauceli E."/>
            <person name="MacCallum I."/>
        </authorList>
    </citation>
    <scope>NUCLEOTIDE SEQUENCE [LARGE SCALE GENOMIC DNA]</scope>
    <source>
        <strain evidence="12">Tai18E2 / Tucson 14021-0261.01</strain>
    </source>
</reference>
<keyword evidence="8" id="KW-0143">Chaperone</keyword>
<dbReference type="GO" id="GO:0044183">
    <property type="term" value="F:protein folding chaperone"/>
    <property type="evidence" value="ECO:0007669"/>
    <property type="project" value="EnsemblMetazoa"/>
</dbReference>
<keyword evidence="7 9" id="KW-0802">TPR repeat</keyword>
<evidence type="ECO:0000259" key="10">
    <source>
        <dbReference type="Pfam" id="PF11701"/>
    </source>
</evidence>
<dbReference type="InterPro" id="IPR011990">
    <property type="entry name" value="TPR-like_helical_dom_sf"/>
</dbReference>
<gene>
    <name evidence="11" type="primary">Dyak\GE24964</name>
    <name evidence="11" type="synonym">dyak_GLEANR_8611</name>
    <name evidence="11" type="synonym">GE24964</name>
    <name evidence="11" type="ORF">Dyak_GE24964</name>
</gene>
<keyword evidence="2" id="KW-0217">Developmental protein</keyword>
<evidence type="ECO:0000256" key="7">
    <source>
        <dbReference type="ARBA" id="ARBA00022803"/>
    </source>
</evidence>
<dbReference type="PANTHER" id="PTHR45994:SF1">
    <property type="entry name" value="FI21225P1"/>
    <property type="match status" value="1"/>
</dbReference>
<dbReference type="InterPro" id="IPR024660">
    <property type="entry name" value="UCS_central_dom"/>
</dbReference>
<dbReference type="AlphaFoldDB" id="A0A0R1E2R0"/>
<keyword evidence="6" id="KW-0221">Differentiation</keyword>
<dbReference type="Gene3D" id="1.25.40.10">
    <property type="entry name" value="Tetratricopeptide repeat domain"/>
    <property type="match status" value="1"/>
</dbReference>
<keyword evidence="3" id="KW-0963">Cytoplasm</keyword>
<dbReference type="SMART" id="SM00028">
    <property type="entry name" value="TPR"/>
    <property type="match status" value="4"/>
</dbReference>
<evidence type="ECO:0000313" key="11">
    <source>
        <dbReference type="EMBL" id="KRK03054.1"/>
    </source>
</evidence>
<evidence type="ECO:0000256" key="5">
    <source>
        <dbReference type="ARBA" id="ARBA00022737"/>
    </source>
</evidence>
<feature type="domain" description="UNC-45/Cro1/She4 central" evidence="10">
    <location>
        <begin position="391"/>
        <end position="576"/>
    </location>
</feature>
<evidence type="ECO:0000256" key="1">
    <source>
        <dbReference type="ARBA" id="ARBA00004556"/>
    </source>
</evidence>
<evidence type="ECO:0000256" key="3">
    <source>
        <dbReference type="ARBA" id="ARBA00022490"/>
    </source>
</evidence>
<evidence type="ECO:0000256" key="8">
    <source>
        <dbReference type="ARBA" id="ARBA00023186"/>
    </source>
</evidence>
<dbReference type="GO" id="GO:0048471">
    <property type="term" value="C:perinuclear region of cytoplasm"/>
    <property type="evidence" value="ECO:0007669"/>
    <property type="project" value="UniProtKB-SubCell"/>
</dbReference>
<dbReference type="InterPro" id="IPR011989">
    <property type="entry name" value="ARM-like"/>
</dbReference>
<evidence type="ECO:0000256" key="6">
    <source>
        <dbReference type="ARBA" id="ARBA00022782"/>
    </source>
</evidence>
<keyword evidence="12" id="KW-1185">Reference proteome</keyword>
<keyword evidence="5" id="KW-0677">Repeat</keyword>
<dbReference type="SUPFAM" id="SSF48371">
    <property type="entry name" value="ARM repeat"/>
    <property type="match status" value="2"/>
</dbReference>
<dbReference type="EMBL" id="CM000160">
    <property type="protein sequence ID" value="KRK03054.1"/>
    <property type="molecule type" value="Genomic_DNA"/>
</dbReference>
<dbReference type="Gene3D" id="1.25.10.10">
    <property type="entry name" value="Leucine-rich Repeat Variant"/>
    <property type="match status" value="2"/>
</dbReference>
<dbReference type="InterPro" id="IPR019734">
    <property type="entry name" value="TPR_rpt"/>
</dbReference>
<protein>
    <submittedName>
        <fullName evidence="11">Uncharacterized protein, isoform B</fullName>
    </submittedName>
</protein>
<dbReference type="PROSITE" id="PS50005">
    <property type="entry name" value="TPR"/>
    <property type="match status" value="1"/>
</dbReference>
<evidence type="ECO:0000256" key="9">
    <source>
        <dbReference type="PROSITE-ProRule" id="PRU00339"/>
    </source>
</evidence>
<dbReference type="SUPFAM" id="SSF48452">
    <property type="entry name" value="TPR-like"/>
    <property type="match status" value="1"/>
</dbReference>
<dbReference type="GO" id="GO:0034605">
    <property type="term" value="P:cellular response to heat"/>
    <property type="evidence" value="ECO:0007669"/>
    <property type="project" value="EnsemblMetazoa"/>
</dbReference>